<protein>
    <submittedName>
        <fullName evidence="1">Uncharacterized protein MANES_16G027700</fullName>
    </submittedName>
</protein>
<reference evidence="1" key="1">
    <citation type="submission" date="2018-02" db="EMBL/GenBank/DDBJ databases">
        <title>Rhizophora mucronata_Transcriptome.</title>
        <authorList>
            <person name="Meera S.P."/>
            <person name="Sreeshan A."/>
            <person name="Augustine A."/>
        </authorList>
    </citation>
    <scope>NUCLEOTIDE SEQUENCE</scope>
    <source>
        <tissue evidence="1">Leaf</tissue>
    </source>
</reference>
<name>A0A2P2IKH1_RHIMU</name>
<evidence type="ECO:0000313" key="1">
    <source>
        <dbReference type="EMBL" id="MBW81707.1"/>
    </source>
</evidence>
<dbReference type="AlphaFoldDB" id="A0A2P2IKH1"/>
<sequence>MFEAPLKGVHKTVNLENVMPYFSDGVMVPLWCHNVAYCCI</sequence>
<dbReference type="EMBL" id="GGEC01001224">
    <property type="protein sequence ID" value="MBW81707.1"/>
    <property type="molecule type" value="Transcribed_RNA"/>
</dbReference>
<accession>A0A2P2IKH1</accession>
<proteinExistence type="predicted"/>
<organism evidence="1">
    <name type="scientific">Rhizophora mucronata</name>
    <name type="common">Asiatic mangrove</name>
    <dbReference type="NCBI Taxonomy" id="61149"/>
    <lineage>
        <taxon>Eukaryota</taxon>
        <taxon>Viridiplantae</taxon>
        <taxon>Streptophyta</taxon>
        <taxon>Embryophyta</taxon>
        <taxon>Tracheophyta</taxon>
        <taxon>Spermatophyta</taxon>
        <taxon>Magnoliopsida</taxon>
        <taxon>eudicotyledons</taxon>
        <taxon>Gunneridae</taxon>
        <taxon>Pentapetalae</taxon>
        <taxon>rosids</taxon>
        <taxon>fabids</taxon>
        <taxon>Malpighiales</taxon>
        <taxon>Rhizophoraceae</taxon>
        <taxon>Rhizophora</taxon>
    </lineage>
</organism>